<accession>A0A9P9YZV1</accession>
<proteinExistence type="predicted"/>
<dbReference type="AlphaFoldDB" id="A0A9P9YZV1"/>
<organism evidence="1 2">
    <name type="scientific">Drosophila gunungcola</name>
    <name type="common">fruit fly</name>
    <dbReference type="NCBI Taxonomy" id="103775"/>
    <lineage>
        <taxon>Eukaryota</taxon>
        <taxon>Metazoa</taxon>
        <taxon>Ecdysozoa</taxon>
        <taxon>Arthropoda</taxon>
        <taxon>Hexapoda</taxon>
        <taxon>Insecta</taxon>
        <taxon>Pterygota</taxon>
        <taxon>Neoptera</taxon>
        <taxon>Endopterygota</taxon>
        <taxon>Diptera</taxon>
        <taxon>Brachycera</taxon>
        <taxon>Muscomorpha</taxon>
        <taxon>Ephydroidea</taxon>
        <taxon>Drosophilidae</taxon>
        <taxon>Drosophila</taxon>
        <taxon>Sophophora</taxon>
    </lineage>
</organism>
<gene>
    <name evidence="1" type="ORF">M5D96_002166</name>
</gene>
<reference evidence="1" key="1">
    <citation type="journal article" date="2023" name="Genome Biol. Evol.">
        <title>Long-read-based Genome Assembly of Drosophila gunungcola Reveals Fewer Chemosensory Genes in Flower-breeding Species.</title>
        <authorList>
            <person name="Negi A."/>
            <person name="Liao B.Y."/>
            <person name="Yeh S.D."/>
        </authorList>
    </citation>
    <scope>NUCLEOTIDE SEQUENCE</scope>
    <source>
        <strain evidence="1">Sukarami</strain>
    </source>
</reference>
<dbReference type="EMBL" id="JAMKOV010000001">
    <property type="protein sequence ID" value="KAI8045975.1"/>
    <property type="molecule type" value="Genomic_DNA"/>
</dbReference>
<evidence type="ECO:0000313" key="1">
    <source>
        <dbReference type="EMBL" id="KAI8045975.1"/>
    </source>
</evidence>
<name>A0A9P9YZV1_9MUSC</name>
<protein>
    <submittedName>
        <fullName evidence="1">Uncharacterized protein</fullName>
    </submittedName>
</protein>
<comment type="caution">
    <text evidence="1">The sequence shown here is derived from an EMBL/GenBank/DDBJ whole genome shotgun (WGS) entry which is preliminary data.</text>
</comment>
<keyword evidence="2" id="KW-1185">Reference proteome</keyword>
<sequence length="37" mass="4095">MVLQLNRYACDKLNILSGQHPFATALRPLFPEGPGLI</sequence>
<evidence type="ECO:0000313" key="2">
    <source>
        <dbReference type="Proteomes" id="UP001059596"/>
    </source>
</evidence>
<dbReference type="Proteomes" id="UP001059596">
    <property type="component" value="Chromosome 3R"/>
</dbReference>